<comment type="caution">
    <text evidence="2">The sequence shown here is derived from an EMBL/GenBank/DDBJ whole genome shotgun (WGS) entry which is preliminary data.</text>
</comment>
<dbReference type="InterPro" id="IPR011009">
    <property type="entry name" value="Kinase-like_dom_sf"/>
</dbReference>
<dbReference type="CDD" id="cd00143">
    <property type="entry name" value="PP2Cc"/>
    <property type="match status" value="1"/>
</dbReference>
<keyword evidence="3" id="KW-1185">Reference proteome</keyword>
<organism evidence="2 3">
    <name type="scientific">Marinobacterium aestuariivivens</name>
    <dbReference type="NCBI Taxonomy" id="1698799"/>
    <lineage>
        <taxon>Bacteria</taxon>
        <taxon>Pseudomonadati</taxon>
        <taxon>Pseudomonadota</taxon>
        <taxon>Gammaproteobacteria</taxon>
        <taxon>Oceanospirillales</taxon>
        <taxon>Oceanospirillaceae</taxon>
        <taxon>Marinobacterium</taxon>
    </lineage>
</organism>
<dbReference type="SUPFAM" id="SSF81606">
    <property type="entry name" value="PP2C-like"/>
    <property type="match status" value="1"/>
</dbReference>
<evidence type="ECO:0000313" key="3">
    <source>
        <dbReference type="Proteomes" id="UP001596422"/>
    </source>
</evidence>
<evidence type="ECO:0000313" key="2">
    <source>
        <dbReference type="EMBL" id="MFC6670164.1"/>
    </source>
</evidence>
<dbReference type="PROSITE" id="PS51746">
    <property type="entry name" value="PPM_2"/>
    <property type="match status" value="1"/>
</dbReference>
<dbReference type="RefSeq" id="WP_379908674.1">
    <property type="nucleotide sequence ID" value="NZ_JBHSWE010000001.1"/>
</dbReference>
<dbReference type="Gene3D" id="1.10.510.10">
    <property type="entry name" value="Transferase(Phosphotransferase) domain 1"/>
    <property type="match status" value="1"/>
</dbReference>
<evidence type="ECO:0000259" key="1">
    <source>
        <dbReference type="PROSITE" id="PS51746"/>
    </source>
</evidence>
<gene>
    <name evidence="2" type="ORF">ACFQDL_08750</name>
</gene>
<dbReference type="EMBL" id="JBHSWE010000001">
    <property type="protein sequence ID" value="MFC6670164.1"/>
    <property type="molecule type" value="Genomic_DNA"/>
</dbReference>
<protein>
    <submittedName>
        <fullName evidence="2">Protein phosphatase 2C domain-containing protein</fullName>
    </submittedName>
</protein>
<dbReference type="SMART" id="SM00332">
    <property type="entry name" value="PP2Cc"/>
    <property type="match status" value="1"/>
</dbReference>
<feature type="domain" description="PPM-type phosphatase" evidence="1">
    <location>
        <begin position="8"/>
        <end position="239"/>
    </location>
</feature>
<dbReference type="Pfam" id="PF13672">
    <property type="entry name" value="PP2C_2"/>
    <property type="match status" value="1"/>
</dbReference>
<name>A0ABW1ZYG1_9GAMM</name>
<dbReference type="InterPro" id="IPR001932">
    <property type="entry name" value="PPM-type_phosphatase-like_dom"/>
</dbReference>
<dbReference type="SMART" id="SM00331">
    <property type="entry name" value="PP2C_SIG"/>
    <property type="match status" value="1"/>
</dbReference>
<reference evidence="3" key="1">
    <citation type="journal article" date="2019" name="Int. J. Syst. Evol. Microbiol.">
        <title>The Global Catalogue of Microorganisms (GCM) 10K type strain sequencing project: providing services to taxonomists for standard genome sequencing and annotation.</title>
        <authorList>
            <consortium name="The Broad Institute Genomics Platform"/>
            <consortium name="The Broad Institute Genome Sequencing Center for Infectious Disease"/>
            <person name="Wu L."/>
            <person name="Ma J."/>
        </authorList>
    </citation>
    <scope>NUCLEOTIDE SEQUENCE [LARGE SCALE GENOMIC DNA]</scope>
    <source>
        <strain evidence="3">NBRC 111756</strain>
    </source>
</reference>
<proteinExistence type="predicted"/>
<dbReference type="Proteomes" id="UP001596422">
    <property type="component" value="Unassembled WGS sequence"/>
</dbReference>
<dbReference type="Gene3D" id="3.60.40.10">
    <property type="entry name" value="PPM-type phosphatase domain"/>
    <property type="match status" value="1"/>
</dbReference>
<dbReference type="SUPFAM" id="SSF56112">
    <property type="entry name" value="Protein kinase-like (PK-like)"/>
    <property type="match status" value="1"/>
</dbReference>
<dbReference type="InterPro" id="IPR036457">
    <property type="entry name" value="PPM-type-like_dom_sf"/>
</dbReference>
<accession>A0ABW1ZYG1</accession>
<sequence length="390" mass="43580">MSSRLNVSLGQCSDRGLKEHNQDFHGALVPAEPLLSLKGVVLAMADGISTSTVSQVASETAVKSFLDDYYCTSDAWTVRNAAQRVLTATNSWLHAQTRRSEFLYDRDRGYVCTISALVIKAATAHLFHVGDTRVYRVHGNALEQLTRDHRLWASREQSCLSRALGMDEQLELDYQAVPIQPGDIFILATDGVYEHVDAGFMTRSIRDGGADLDAAARTIVEQARERGSPENLSIQILRIDSLPGHEGPDLQLQAEALPLPPMLEPRMHFDGYRILREVHASSRSHVFLALDEQSDTEVILKIPSIDLSTDPAYLERFLMEEWIARRLSSAQVLKAALPSRPRNYLYTVTEHVDGQTLAQWLVDHPRPDLETVRTIVEQIARGCGLSTAWR</sequence>